<comment type="caution">
    <text evidence="7">The sequence shown here is derived from an EMBL/GenBank/DDBJ whole genome shotgun (WGS) entry which is preliminary data.</text>
</comment>
<feature type="domain" description="DUF1232" evidence="6">
    <location>
        <begin position="43"/>
        <end position="77"/>
    </location>
</feature>
<evidence type="ECO:0000256" key="1">
    <source>
        <dbReference type="ARBA" id="ARBA00004127"/>
    </source>
</evidence>
<dbReference type="Proteomes" id="UP000188929">
    <property type="component" value="Unassembled WGS sequence"/>
</dbReference>
<reference evidence="8" key="1">
    <citation type="submission" date="2016-10" db="EMBL/GenBank/DDBJ databases">
        <title>Frankia sp. NRRL B-16386 Genome sequencing.</title>
        <authorList>
            <person name="Ghodhbane-Gtari F."/>
            <person name="Swanson E."/>
            <person name="Gueddou A."/>
            <person name="Hezbri K."/>
            <person name="Ktari K."/>
            <person name="Nouioui I."/>
            <person name="Morris K."/>
            <person name="Simpson S."/>
            <person name="Abebe-Akele F."/>
            <person name="Thomas K."/>
            <person name="Gtari M."/>
            <person name="Tisa L.S."/>
        </authorList>
    </citation>
    <scope>NUCLEOTIDE SEQUENCE [LARGE SCALE GENOMIC DNA]</scope>
    <source>
        <strain evidence="8">NRRL B-16386</strain>
    </source>
</reference>
<keyword evidence="8" id="KW-1185">Reference proteome</keyword>
<keyword evidence="3 5" id="KW-1133">Transmembrane helix</keyword>
<dbReference type="OrthoDB" id="5147173at2"/>
<feature type="transmembrane region" description="Helical" evidence="5">
    <location>
        <begin position="39"/>
        <end position="56"/>
    </location>
</feature>
<organism evidence="7 8">
    <name type="scientific">Pseudofrankia asymbiotica</name>
    <dbReference type="NCBI Taxonomy" id="1834516"/>
    <lineage>
        <taxon>Bacteria</taxon>
        <taxon>Bacillati</taxon>
        <taxon>Actinomycetota</taxon>
        <taxon>Actinomycetes</taxon>
        <taxon>Frankiales</taxon>
        <taxon>Frankiaceae</taxon>
        <taxon>Pseudofrankia</taxon>
    </lineage>
</organism>
<dbReference type="EMBL" id="MOMC01000070">
    <property type="protein sequence ID" value="ONH24538.1"/>
    <property type="molecule type" value="Genomic_DNA"/>
</dbReference>
<evidence type="ECO:0000256" key="3">
    <source>
        <dbReference type="ARBA" id="ARBA00022989"/>
    </source>
</evidence>
<feature type="transmembrane region" description="Helical" evidence="5">
    <location>
        <begin position="62"/>
        <end position="84"/>
    </location>
</feature>
<comment type="subcellular location">
    <subcellularLocation>
        <location evidence="1">Endomembrane system</location>
        <topology evidence="1">Multi-pass membrane protein</topology>
    </subcellularLocation>
</comment>
<proteinExistence type="predicted"/>
<evidence type="ECO:0000256" key="4">
    <source>
        <dbReference type="ARBA" id="ARBA00023136"/>
    </source>
</evidence>
<evidence type="ECO:0000259" key="6">
    <source>
        <dbReference type="Pfam" id="PF06803"/>
    </source>
</evidence>
<sequence length="119" mass="12472">MDHDTFTTTALVILTVVGLVGLALVAAGGYVLVKYRVPLRGVVAAVGALTYLVSPVDAVPEVVFGPFGLVDDGGVLLAAALYVARLIAARRATAGGLDMREDLSRDAGRVPRDRRRLGR</sequence>
<dbReference type="AlphaFoldDB" id="A0A1V2I4Y1"/>
<dbReference type="GO" id="GO:0012505">
    <property type="term" value="C:endomembrane system"/>
    <property type="evidence" value="ECO:0007669"/>
    <property type="project" value="UniProtKB-SubCell"/>
</dbReference>
<keyword evidence="2 5" id="KW-0812">Transmembrane</keyword>
<dbReference type="Pfam" id="PF06803">
    <property type="entry name" value="DUF1232"/>
    <property type="match status" value="1"/>
</dbReference>
<feature type="transmembrane region" description="Helical" evidence="5">
    <location>
        <begin position="6"/>
        <end position="32"/>
    </location>
</feature>
<evidence type="ECO:0000256" key="2">
    <source>
        <dbReference type="ARBA" id="ARBA00022692"/>
    </source>
</evidence>
<evidence type="ECO:0000256" key="5">
    <source>
        <dbReference type="SAM" id="Phobius"/>
    </source>
</evidence>
<dbReference type="InterPro" id="IPR010652">
    <property type="entry name" value="DUF1232"/>
</dbReference>
<evidence type="ECO:0000313" key="8">
    <source>
        <dbReference type="Proteomes" id="UP000188929"/>
    </source>
</evidence>
<name>A0A1V2I4Y1_9ACTN</name>
<dbReference type="STRING" id="1834516.BL253_30070"/>
<keyword evidence="4 5" id="KW-0472">Membrane</keyword>
<gene>
    <name evidence="7" type="ORF">BL253_30070</name>
</gene>
<accession>A0A1V2I4Y1</accession>
<protein>
    <recommendedName>
        <fullName evidence="6">DUF1232 domain-containing protein</fullName>
    </recommendedName>
</protein>
<evidence type="ECO:0000313" key="7">
    <source>
        <dbReference type="EMBL" id="ONH24538.1"/>
    </source>
</evidence>
<dbReference type="RefSeq" id="WP_076820765.1">
    <property type="nucleotide sequence ID" value="NZ_MOMC01000070.1"/>
</dbReference>